<dbReference type="KEGG" id="brh:RBRH_00415"/>
<evidence type="ECO:0000313" key="2">
    <source>
        <dbReference type="Proteomes" id="UP000007437"/>
    </source>
</evidence>
<accession>E5ATS2</accession>
<dbReference type="EMBL" id="FR687360">
    <property type="protein sequence ID" value="CBW76496.1"/>
    <property type="molecule type" value="Genomic_DNA"/>
</dbReference>
<organism evidence="1 2">
    <name type="scientific">Mycetohabitans rhizoxinica (strain DSM 19002 / CIP 109453 / HKI 454)</name>
    <name type="common">Paraburkholderia rhizoxinica</name>
    <dbReference type="NCBI Taxonomy" id="882378"/>
    <lineage>
        <taxon>Bacteria</taxon>
        <taxon>Pseudomonadati</taxon>
        <taxon>Pseudomonadota</taxon>
        <taxon>Betaproteobacteria</taxon>
        <taxon>Burkholderiales</taxon>
        <taxon>Burkholderiaceae</taxon>
        <taxon>Mycetohabitans</taxon>
    </lineage>
</organism>
<protein>
    <submittedName>
        <fullName evidence="1">Transposase</fullName>
    </submittedName>
</protein>
<geneLocation type="plasmid" evidence="1 2">
    <name>pBRH01</name>
</geneLocation>
<gene>
    <name evidence="1" type="ordered locus">RBRH_00415</name>
</gene>
<dbReference type="AlphaFoldDB" id="E5ATS2"/>
<reference evidence="1 2" key="1">
    <citation type="journal article" date="2011" name="J. Bacteriol.">
        <title>Complete genome sequence of Burkholderia rhizoxinica, an endosymbiont of Rhizopus microsporus.</title>
        <authorList>
            <person name="Lackner G."/>
            <person name="Moebius N."/>
            <person name="Partida-Martinez L."/>
            <person name="Hertweck C."/>
        </authorList>
    </citation>
    <scope>NUCLEOTIDE SEQUENCE [LARGE SCALE GENOMIC DNA]</scope>
    <source>
        <strain evidence="2">DSM 19002 / CIP 109453 / HKI 454</strain>
        <plasmid evidence="1 2">pBRH01</plasmid>
    </source>
</reference>
<evidence type="ECO:0000313" key="1">
    <source>
        <dbReference type="EMBL" id="CBW76496.1"/>
    </source>
</evidence>
<name>E5ATS2_MYCRK</name>
<dbReference type="Proteomes" id="UP000007437">
    <property type="component" value="Plasmid pBRH01"/>
</dbReference>
<keyword evidence="1" id="KW-0614">Plasmid</keyword>
<proteinExistence type="predicted"/>
<sequence>MQKLGYADGVTQLKPFINAYRAQEPEPVVRFETALGKQMQADFTHLRRGRHPLLAFASRSNP</sequence>
<dbReference type="HOGENOM" id="CLU_2895430_0_0_4"/>